<keyword evidence="4 5" id="KW-0472">Membrane</keyword>
<name>A0ABW8LGI5_9ACTN</name>
<dbReference type="CDD" id="cd17324">
    <property type="entry name" value="MFS_NepI_like"/>
    <property type="match status" value="1"/>
</dbReference>
<feature type="transmembrane region" description="Helical" evidence="5">
    <location>
        <begin position="343"/>
        <end position="362"/>
    </location>
</feature>
<sequence length="405" mass="41128">MTRPLARGGTLLLASIAATAIANNYAIQPALSAVAADLGVPLSMIGLVPTAALIGCMTGFALLLPLTDHLAPNRLVTAQLTALAAALALGATAPGAVVLLVAYVLIGAAASVAAQASSIAGRYAPPGRRGTGVATVAAGMSAGILLSRLAGGTLADVLGWRRMLLVFAALALLGAIAAATLLPRQQPHSRRHARRGYRATLASLPPLLRHHPQLRRAVATGGLWYFAFNLIWVALALTLAQPPHSLGPTAIGLYSLAGLLGFAALPLTGRLADRYTPHTVITAGMLTAVVGTALLATGLNNPPTTALGLALFDAGCFVAQAANQSRIIALNPQRSGSLSSVYLVLYFTIGAIGTAVAAPLLNTLGWQGTAFAALAALLLAAALVPIGNRQTRREPARGTGPASER</sequence>
<evidence type="ECO:0000256" key="4">
    <source>
        <dbReference type="ARBA" id="ARBA00023136"/>
    </source>
</evidence>
<dbReference type="Pfam" id="PF07690">
    <property type="entry name" value="MFS_1"/>
    <property type="match status" value="1"/>
</dbReference>
<feature type="transmembrane region" description="Helical" evidence="5">
    <location>
        <begin position="163"/>
        <end position="182"/>
    </location>
</feature>
<feature type="domain" description="Major facilitator superfamily (MFS) profile" evidence="6">
    <location>
        <begin position="1"/>
        <end position="393"/>
    </location>
</feature>
<feature type="transmembrane region" description="Helical" evidence="5">
    <location>
        <begin position="368"/>
        <end position="387"/>
    </location>
</feature>
<gene>
    <name evidence="7" type="ORF">ACI2L5_04065</name>
</gene>
<evidence type="ECO:0000313" key="7">
    <source>
        <dbReference type="EMBL" id="MFK4264099.1"/>
    </source>
</evidence>
<proteinExistence type="predicted"/>
<keyword evidence="3 5" id="KW-1133">Transmembrane helix</keyword>
<dbReference type="InterPro" id="IPR020846">
    <property type="entry name" value="MFS_dom"/>
</dbReference>
<dbReference type="RefSeq" id="WP_404745611.1">
    <property type="nucleotide sequence ID" value="NZ_JBJDQH010000001.1"/>
</dbReference>
<dbReference type="PANTHER" id="PTHR42910:SF1">
    <property type="entry name" value="MAJOR FACILITATOR SUPERFAMILY (MFS) PROFILE DOMAIN-CONTAINING PROTEIN"/>
    <property type="match status" value="1"/>
</dbReference>
<dbReference type="Proteomes" id="UP001620295">
    <property type="component" value="Unassembled WGS sequence"/>
</dbReference>
<accession>A0ABW8LGI5</accession>
<dbReference type="Gene3D" id="1.20.1250.20">
    <property type="entry name" value="MFS general substrate transporter like domains"/>
    <property type="match status" value="1"/>
</dbReference>
<feature type="transmembrane region" description="Helical" evidence="5">
    <location>
        <begin position="279"/>
        <end position="299"/>
    </location>
</feature>
<dbReference type="InterPro" id="IPR036259">
    <property type="entry name" value="MFS_trans_sf"/>
</dbReference>
<reference evidence="7 8" key="1">
    <citation type="submission" date="2024-11" db="EMBL/GenBank/DDBJ databases">
        <title>The Natural Products Discovery Center: Release of the First 8490 Sequenced Strains for Exploring Actinobacteria Biosynthetic Diversity.</title>
        <authorList>
            <person name="Kalkreuter E."/>
            <person name="Kautsar S.A."/>
            <person name="Yang D."/>
            <person name="Bader C.D."/>
            <person name="Teijaro C.N."/>
            <person name="Fluegel L."/>
            <person name="Davis C.M."/>
            <person name="Simpson J.R."/>
            <person name="Lauterbach L."/>
            <person name="Steele A.D."/>
            <person name="Gui C."/>
            <person name="Meng S."/>
            <person name="Li G."/>
            <person name="Viehrig K."/>
            <person name="Ye F."/>
            <person name="Su P."/>
            <person name="Kiefer A.F."/>
            <person name="Nichols A."/>
            <person name="Cepeda A.J."/>
            <person name="Yan W."/>
            <person name="Fan B."/>
            <person name="Jiang Y."/>
            <person name="Adhikari A."/>
            <person name="Zheng C.-J."/>
            <person name="Schuster L."/>
            <person name="Cowan T.M."/>
            <person name="Smanski M.J."/>
            <person name="Chevrette M.G."/>
            <person name="De Carvalho L.P.S."/>
            <person name="Shen B."/>
        </authorList>
    </citation>
    <scope>NUCLEOTIDE SEQUENCE [LARGE SCALE GENOMIC DNA]</scope>
    <source>
        <strain evidence="7 8">NPDC020863</strain>
    </source>
</reference>
<feature type="transmembrane region" description="Helical" evidence="5">
    <location>
        <begin position="42"/>
        <end position="63"/>
    </location>
</feature>
<dbReference type="InterPro" id="IPR011701">
    <property type="entry name" value="MFS"/>
</dbReference>
<comment type="caution">
    <text evidence="7">The sequence shown here is derived from an EMBL/GenBank/DDBJ whole genome shotgun (WGS) entry which is preliminary data.</text>
</comment>
<evidence type="ECO:0000256" key="2">
    <source>
        <dbReference type="ARBA" id="ARBA00022692"/>
    </source>
</evidence>
<keyword evidence="8" id="KW-1185">Reference proteome</keyword>
<dbReference type="PROSITE" id="PS50850">
    <property type="entry name" value="MFS"/>
    <property type="match status" value="1"/>
</dbReference>
<feature type="transmembrane region" description="Helical" evidence="5">
    <location>
        <begin position="305"/>
        <end position="322"/>
    </location>
</feature>
<protein>
    <submittedName>
        <fullName evidence="7">MFS transporter</fullName>
    </submittedName>
</protein>
<dbReference type="EMBL" id="JBJDQH010000001">
    <property type="protein sequence ID" value="MFK4264099.1"/>
    <property type="molecule type" value="Genomic_DNA"/>
</dbReference>
<evidence type="ECO:0000313" key="8">
    <source>
        <dbReference type="Proteomes" id="UP001620295"/>
    </source>
</evidence>
<keyword evidence="2 5" id="KW-0812">Transmembrane</keyword>
<dbReference type="SUPFAM" id="SSF103473">
    <property type="entry name" value="MFS general substrate transporter"/>
    <property type="match status" value="1"/>
</dbReference>
<evidence type="ECO:0000256" key="5">
    <source>
        <dbReference type="SAM" id="Phobius"/>
    </source>
</evidence>
<evidence type="ECO:0000256" key="1">
    <source>
        <dbReference type="ARBA" id="ARBA00004651"/>
    </source>
</evidence>
<evidence type="ECO:0000256" key="3">
    <source>
        <dbReference type="ARBA" id="ARBA00022989"/>
    </source>
</evidence>
<comment type="subcellular location">
    <subcellularLocation>
        <location evidence="1">Cell membrane</location>
        <topology evidence="1">Multi-pass membrane protein</topology>
    </subcellularLocation>
</comment>
<dbReference type="PANTHER" id="PTHR42910">
    <property type="entry name" value="TRANSPORTER SCO4007-RELATED"/>
    <property type="match status" value="1"/>
</dbReference>
<evidence type="ECO:0000259" key="6">
    <source>
        <dbReference type="PROSITE" id="PS50850"/>
    </source>
</evidence>
<organism evidence="7 8">
    <name type="scientific">Streptomyces milbemycinicus</name>
    <dbReference type="NCBI Taxonomy" id="476552"/>
    <lineage>
        <taxon>Bacteria</taxon>
        <taxon>Bacillati</taxon>
        <taxon>Actinomycetota</taxon>
        <taxon>Actinomycetes</taxon>
        <taxon>Kitasatosporales</taxon>
        <taxon>Streptomycetaceae</taxon>
        <taxon>Streptomyces</taxon>
    </lineage>
</organism>
<feature type="transmembrane region" description="Helical" evidence="5">
    <location>
        <begin position="246"/>
        <end position="267"/>
    </location>
</feature>
<feature type="transmembrane region" description="Helical" evidence="5">
    <location>
        <begin position="217"/>
        <end position="240"/>
    </location>
</feature>